<evidence type="ECO:0000313" key="1">
    <source>
        <dbReference type="EMBL" id="KAF0698589.1"/>
    </source>
</evidence>
<sequence length="244" mass="27591">MQAPTLWKKTLIQEHEAVLQRQKDRAPMTRFTDALRRFTQKTIVRNISLHDEAIVPSHNEYVTLRCMYTALLAHLKAQEMSLATLSDLVGNNLVDIVNLNSRIASDRASTASVRDIMRRLHAHTEALAPLMHTTVLPTLQNKILELELLSEAMRDRDNLEADFHTAMHKYEKAKRKGKLVPIQETLAQVKSAKHSLEVVTQVLIEKLRIVNATRGCLTKDTLEIACETIGRLMLQMAGQEPTSA</sequence>
<proteinExistence type="predicted"/>
<evidence type="ECO:0000313" key="2">
    <source>
        <dbReference type="EMBL" id="VFT87688.1"/>
    </source>
</evidence>
<dbReference type="AlphaFoldDB" id="A0A485KRY1"/>
<dbReference type="EMBL" id="CAADRA010005251">
    <property type="protein sequence ID" value="VFT87688.1"/>
    <property type="molecule type" value="Genomic_DNA"/>
</dbReference>
<reference evidence="1" key="2">
    <citation type="submission" date="2019-06" db="EMBL/GenBank/DDBJ databases">
        <title>Genomics analysis of Aphanomyces spp. identifies a new class of oomycete effector associated with host adaptation.</title>
        <authorList>
            <person name="Gaulin E."/>
        </authorList>
    </citation>
    <scope>NUCLEOTIDE SEQUENCE</scope>
    <source>
        <strain evidence="1">CBS 578.67</strain>
    </source>
</reference>
<organism evidence="2 3">
    <name type="scientific">Aphanomyces stellatus</name>
    <dbReference type="NCBI Taxonomy" id="120398"/>
    <lineage>
        <taxon>Eukaryota</taxon>
        <taxon>Sar</taxon>
        <taxon>Stramenopiles</taxon>
        <taxon>Oomycota</taxon>
        <taxon>Saprolegniomycetes</taxon>
        <taxon>Saprolegniales</taxon>
        <taxon>Verrucalvaceae</taxon>
        <taxon>Aphanomyces</taxon>
    </lineage>
</organism>
<protein>
    <submittedName>
        <fullName evidence="2">Aste57867_10819 protein</fullName>
    </submittedName>
</protein>
<dbReference type="SUPFAM" id="SSF103657">
    <property type="entry name" value="BAR/IMD domain-like"/>
    <property type="match status" value="1"/>
</dbReference>
<accession>A0A485KRY1</accession>
<reference evidence="2 3" key="1">
    <citation type="submission" date="2019-03" db="EMBL/GenBank/DDBJ databases">
        <authorList>
            <person name="Gaulin E."/>
            <person name="Dumas B."/>
        </authorList>
    </citation>
    <scope>NUCLEOTIDE SEQUENCE [LARGE SCALE GENOMIC DNA]</scope>
    <source>
        <strain evidence="2">CBS 568.67</strain>
    </source>
</reference>
<evidence type="ECO:0000313" key="3">
    <source>
        <dbReference type="Proteomes" id="UP000332933"/>
    </source>
</evidence>
<dbReference type="InterPro" id="IPR027267">
    <property type="entry name" value="AH/BAR_dom_sf"/>
</dbReference>
<dbReference type="Gene3D" id="1.20.1270.60">
    <property type="entry name" value="Arfaptin homology (AH) domain/BAR domain"/>
    <property type="match status" value="1"/>
</dbReference>
<gene>
    <name evidence="2" type="primary">Aste57867_10819</name>
    <name evidence="1" type="ORF">As57867_010779</name>
    <name evidence="2" type="ORF">ASTE57867_10819</name>
</gene>
<keyword evidence="3" id="KW-1185">Reference proteome</keyword>
<dbReference type="Proteomes" id="UP000332933">
    <property type="component" value="Unassembled WGS sequence"/>
</dbReference>
<dbReference type="EMBL" id="VJMH01005230">
    <property type="protein sequence ID" value="KAF0698589.1"/>
    <property type="molecule type" value="Genomic_DNA"/>
</dbReference>
<name>A0A485KRY1_9STRA</name>
<dbReference type="OrthoDB" id="68726at2759"/>